<evidence type="ECO:0000313" key="3">
    <source>
        <dbReference type="Proteomes" id="UP000721844"/>
    </source>
</evidence>
<proteinExistence type="predicted"/>
<dbReference type="Pfam" id="PF16363">
    <property type="entry name" value="GDP_Man_Dehyd"/>
    <property type="match status" value="1"/>
</dbReference>
<evidence type="ECO:0000313" key="2">
    <source>
        <dbReference type="EMBL" id="MCB8883170.1"/>
    </source>
</evidence>
<gene>
    <name evidence="2" type="ORF">ACELLULO517_23175</name>
</gene>
<dbReference type="AlphaFoldDB" id="A0A964E5Y8"/>
<dbReference type="InterPro" id="IPR036291">
    <property type="entry name" value="NAD(P)-bd_dom_sf"/>
</dbReference>
<dbReference type="SUPFAM" id="SSF51735">
    <property type="entry name" value="NAD(P)-binding Rossmann-fold domains"/>
    <property type="match status" value="1"/>
</dbReference>
<comment type="caution">
    <text evidence="2">The sequence shown here is derived from an EMBL/GenBank/DDBJ whole genome shotgun (WGS) entry which is preliminary data.</text>
</comment>
<dbReference type="PANTHER" id="PTHR43000">
    <property type="entry name" value="DTDP-D-GLUCOSE 4,6-DEHYDRATASE-RELATED"/>
    <property type="match status" value="1"/>
</dbReference>
<dbReference type="Gene3D" id="3.90.25.10">
    <property type="entry name" value="UDP-galactose 4-epimerase, domain 1"/>
    <property type="match status" value="1"/>
</dbReference>
<accession>A0A964E5Y8</accession>
<evidence type="ECO:0000259" key="1">
    <source>
        <dbReference type="Pfam" id="PF16363"/>
    </source>
</evidence>
<keyword evidence="3" id="KW-1185">Reference proteome</keyword>
<dbReference type="EMBL" id="JAESVA010000011">
    <property type="protein sequence ID" value="MCB8883170.1"/>
    <property type="molecule type" value="Genomic_DNA"/>
</dbReference>
<reference evidence="2 3" key="1">
    <citation type="journal article" date="2021" name="Microorganisms">
        <title>Acidisoma silvae sp. nov. and Acidisomacellulosilytica sp. nov., Two Acidophilic Bacteria Isolated from Decaying Wood, Hydrolyzing Cellulose and Producing Poly-3-hydroxybutyrate.</title>
        <authorList>
            <person name="Mieszkin S."/>
            <person name="Pouder E."/>
            <person name="Uroz S."/>
            <person name="Simon-Colin C."/>
            <person name="Alain K."/>
        </authorList>
    </citation>
    <scope>NUCLEOTIDE SEQUENCE [LARGE SCALE GENOMIC DNA]</scope>
    <source>
        <strain evidence="2 3">HW T5.17</strain>
    </source>
</reference>
<sequence>MTRNSIMVTGATGFVGRHLTSSLGAAYPDAQISLATADITQADAISAEVRNVRPAFCIHLAGIAAVADAQRVPSQAWQVNLHGTLNLAHALRAHAPECLLIFASSADIYGASFKSGRPADEATLLSPLNTYAATKAAADLALGAMAAEGLRCVRVRAFNHTGPGQSEAFVVSSFARQVAAIEAGLAEPVIRVGNLDPERDMLDVRDVCAAYIGCIAHADALSPGSILNIASGTPRRVGDILVDLIKIAGLTGVAIETDVSRMRATDIPTACGNSALAAQLLGWQPRIPWRKTLEDVLLSWRKHIADQPV</sequence>
<dbReference type="Proteomes" id="UP000721844">
    <property type="component" value="Unassembled WGS sequence"/>
</dbReference>
<feature type="domain" description="NAD(P)-binding" evidence="1">
    <location>
        <begin position="29"/>
        <end position="294"/>
    </location>
</feature>
<dbReference type="InterPro" id="IPR016040">
    <property type="entry name" value="NAD(P)-bd_dom"/>
</dbReference>
<dbReference type="Gene3D" id="3.40.50.720">
    <property type="entry name" value="NAD(P)-binding Rossmann-like Domain"/>
    <property type="match status" value="1"/>
</dbReference>
<protein>
    <submittedName>
        <fullName evidence="2">GDP-mannose 4,6-dehydratase</fullName>
    </submittedName>
</protein>
<name>A0A964E5Y8_9PROT</name>
<organism evidence="2 3">
    <name type="scientific">Acidisoma cellulosilyticum</name>
    <dbReference type="NCBI Taxonomy" id="2802395"/>
    <lineage>
        <taxon>Bacteria</taxon>
        <taxon>Pseudomonadati</taxon>
        <taxon>Pseudomonadota</taxon>
        <taxon>Alphaproteobacteria</taxon>
        <taxon>Acetobacterales</taxon>
        <taxon>Acidocellaceae</taxon>
        <taxon>Acidisoma</taxon>
    </lineage>
</organism>